<evidence type="ECO:0000313" key="3">
    <source>
        <dbReference type="EMBL" id="SNS57794.1"/>
    </source>
</evidence>
<proteinExistence type="predicted"/>
<feature type="region of interest" description="Disordered" evidence="1">
    <location>
        <begin position="81"/>
        <end position="133"/>
    </location>
</feature>
<evidence type="ECO:0000259" key="2">
    <source>
        <dbReference type="Pfam" id="PF13699"/>
    </source>
</evidence>
<accession>A0A239FPF1</accession>
<organism evidence="3 4">
    <name type="scientific">Actinoplanes regularis</name>
    <dbReference type="NCBI Taxonomy" id="52697"/>
    <lineage>
        <taxon>Bacteria</taxon>
        <taxon>Bacillati</taxon>
        <taxon>Actinomycetota</taxon>
        <taxon>Actinomycetes</taxon>
        <taxon>Micromonosporales</taxon>
        <taxon>Micromonosporaceae</taxon>
        <taxon>Actinoplanes</taxon>
    </lineage>
</organism>
<evidence type="ECO:0000256" key="1">
    <source>
        <dbReference type="SAM" id="MobiDB-lite"/>
    </source>
</evidence>
<feature type="region of interest" description="Disordered" evidence="1">
    <location>
        <begin position="1"/>
        <end position="28"/>
    </location>
</feature>
<dbReference type="Pfam" id="PF13699">
    <property type="entry name" value="eCIS_core"/>
    <property type="match status" value="1"/>
</dbReference>
<evidence type="ECO:0000313" key="4">
    <source>
        <dbReference type="Proteomes" id="UP000198415"/>
    </source>
</evidence>
<name>A0A239FPF1_9ACTN</name>
<feature type="compositionally biased region" description="Low complexity" evidence="1">
    <location>
        <begin position="87"/>
        <end position="112"/>
    </location>
</feature>
<gene>
    <name evidence="3" type="ORF">SAMN06264365_118147</name>
</gene>
<protein>
    <recommendedName>
        <fullName evidence="2">eCIS core domain-containing protein</fullName>
    </recommendedName>
</protein>
<feature type="compositionally biased region" description="Polar residues" evidence="1">
    <location>
        <begin position="327"/>
        <end position="349"/>
    </location>
</feature>
<reference evidence="3 4" key="1">
    <citation type="submission" date="2017-06" db="EMBL/GenBank/DDBJ databases">
        <authorList>
            <person name="Kim H.J."/>
            <person name="Triplett B.A."/>
        </authorList>
    </citation>
    <scope>NUCLEOTIDE SEQUENCE [LARGE SCALE GENOMIC DNA]</scope>
    <source>
        <strain evidence="3 4">DSM 43151</strain>
    </source>
</reference>
<feature type="region of interest" description="Disordered" evidence="1">
    <location>
        <begin position="316"/>
        <end position="358"/>
    </location>
</feature>
<dbReference type="InterPro" id="IPR025295">
    <property type="entry name" value="eCIS_core_dom"/>
</dbReference>
<keyword evidence="4" id="KW-1185">Reference proteome</keyword>
<sequence length="386" mass="38617">MHPRPHAGTTLTTRTVPACPTDTTRPINATSTTWAGGALVRATVTRSTPAGPLVRPLATGPTVHPPGPAADLRVLAGGPVPPGGTPSPGTVQPTTRGGIRFGTRTGIGRTTRSGAASTTLADSALPMRSDPTPRDRWEAAVATRPLEAPQPLPAAFHGLARSVVGRGEPPRFTTGPATRRALRAAGALGATTGRVIHLTRPPVTHGDAAVVAHELSHTRNPVRRPRFLLASTSGMLDDDERQALSTGQATGAGIVGRLPVGNGGGLGTVTDIATRAARAAVLEATASQPGASGSAFADAAGGTSGAPFGGLGAIAGGPAAGGTHPASNATDEVTTGPGSTPAGTDQVGTGSPGRAGSLDPDQIVEIVEHRLLQEIERRGGRWAGVF</sequence>
<feature type="compositionally biased region" description="Polar residues" evidence="1">
    <location>
        <begin position="9"/>
        <end position="28"/>
    </location>
</feature>
<dbReference type="Proteomes" id="UP000198415">
    <property type="component" value="Unassembled WGS sequence"/>
</dbReference>
<feature type="domain" description="eCIS core" evidence="2">
    <location>
        <begin position="171"/>
        <end position="219"/>
    </location>
</feature>
<dbReference type="AlphaFoldDB" id="A0A239FPF1"/>
<dbReference type="EMBL" id="FZNR01000018">
    <property type="protein sequence ID" value="SNS57794.1"/>
    <property type="molecule type" value="Genomic_DNA"/>
</dbReference>